<dbReference type="Pfam" id="PF13419">
    <property type="entry name" value="HAD_2"/>
    <property type="match status" value="1"/>
</dbReference>
<sequence length="246" mass="25410">MPHSPASTHTRAVADSAALPLPQPTTAVILDLDGTITDSAPAITTSIAEALAACGYRVPDAGTLLRFVGPPIREGFLTFGGVPEPALDGVVAEYRERYRPRMTQVPLYPGVAQLIETWHAAGIPLALATAKLGELARPILADAGLEQFFTSIHGATREDSHDLPGVQVKANVVAAALQGLREAEVDVSGAVMVGDRHHDIEGAAMHGVPGVLAAWGYAQAGEEAGSAAIAEDAAGLARILGLPQAR</sequence>
<accession>A0A3N2BFQ0</accession>
<dbReference type="RefSeq" id="WP_123304412.1">
    <property type="nucleotide sequence ID" value="NZ_RKHK01000001.1"/>
</dbReference>
<name>A0A3N2BFQ0_9MICO</name>
<dbReference type="PANTHER" id="PTHR43434">
    <property type="entry name" value="PHOSPHOGLYCOLATE PHOSPHATASE"/>
    <property type="match status" value="1"/>
</dbReference>
<dbReference type="InterPro" id="IPR023198">
    <property type="entry name" value="PGP-like_dom2"/>
</dbReference>
<dbReference type="Gene3D" id="3.40.50.1000">
    <property type="entry name" value="HAD superfamily/HAD-like"/>
    <property type="match status" value="1"/>
</dbReference>
<dbReference type="AlphaFoldDB" id="A0A3N2BFQ0"/>
<dbReference type="GO" id="GO:0004713">
    <property type="term" value="F:protein tyrosine kinase activity"/>
    <property type="evidence" value="ECO:0007669"/>
    <property type="project" value="TreeGrafter"/>
</dbReference>
<dbReference type="PANTHER" id="PTHR43434:SF20">
    <property type="entry name" value="5'-NUCLEOTIDASE"/>
    <property type="match status" value="1"/>
</dbReference>
<evidence type="ECO:0000313" key="2">
    <source>
        <dbReference type="Proteomes" id="UP000280668"/>
    </source>
</evidence>
<organism evidence="1 2">
    <name type="scientific">Bogoriella caseilytica</name>
    <dbReference type="NCBI Taxonomy" id="56055"/>
    <lineage>
        <taxon>Bacteria</taxon>
        <taxon>Bacillati</taxon>
        <taxon>Actinomycetota</taxon>
        <taxon>Actinomycetes</taxon>
        <taxon>Micrococcales</taxon>
        <taxon>Bogoriellaceae</taxon>
        <taxon>Bogoriella</taxon>
    </lineage>
</organism>
<dbReference type="InterPro" id="IPR041492">
    <property type="entry name" value="HAD_2"/>
</dbReference>
<dbReference type="OrthoDB" id="9776368at2"/>
<evidence type="ECO:0000313" key="1">
    <source>
        <dbReference type="EMBL" id="ROR74077.1"/>
    </source>
</evidence>
<dbReference type="SFLD" id="SFLDS00003">
    <property type="entry name" value="Haloacid_Dehalogenase"/>
    <property type="match status" value="1"/>
</dbReference>
<gene>
    <name evidence="1" type="ORF">EDD31_2474</name>
</gene>
<dbReference type="InterPro" id="IPR036412">
    <property type="entry name" value="HAD-like_sf"/>
</dbReference>
<dbReference type="Proteomes" id="UP000280668">
    <property type="component" value="Unassembled WGS sequence"/>
</dbReference>
<dbReference type="InterPro" id="IPR023214">
    <property type="entry name" value="HAD_sf"/>
</dbReference>
<proteinExistence type="predicted"/>
<dbReference type="InterPro" id="IPR050155">
    <property type="entry name" value="HAD-like_hydrolase_sf"/>
</dbReference>
<dbReference type="SFLD" id="SFLDG01129">
    <property type="entry name" value="C1.5:_HAD__Beta-PGM__Phosphata"/>
    <property type="match status" value="1"/>
</dbReference>
<dbReference type="SUPFAM" id="SSF56784">
    <property type="entry name" value="HAD-like"/>
    <property type="match status" value="1"/>
</dbReference>
<keyword evidence="2" id="KW-1185">Reference proteome</keyword>
<dbReference type="GO" id="GO:0005829">
    <property type="term" value="C:cytosol"/>
    <property type="evidence" value="ECO:0007669"/>
    <property type="project" value="TreeGrafter"/>
</dbReference>
<dbReference type="Gene3D" id="1.10.150.240">
    <property type="entry name" value="Putative phosphatase, domain 2"/>
    <property type="match status" value="1"/>
</dbReference>
<reference evidence="1 2" key="1">
    <citation type="submission" date="2018-11" db="EMBL/GenBank/DDBJ databases">
        <title>Sequencing the genomes of 1000 actinobacteria strains.</title>
        <authorList>
            <person name="Klenk H.-P."/>
        </authorList>
    </citation>
    <scope>NUCLEOTIDE SEQUENCE [LARGE SCALE GENOMIC DNA]</scope>
    <source>
        <strain evidence="1 2">DSM 11294</strain>
    </source>
</reference>
<comment type="caution">
    <text evidence="1">The sequence shown here is derived from an EMBL/GenBank/DDBJ whole genome shotgun (WGS) entry which is preliminary data.</text>
</comment>
<dbReference type="EMBL" id="RKHK01000001">
    <property type="protein sequence ID" value="ROR74077.1"/>
    <property type="molecule type" value="Genomic_DNA"/>
</dbReference>
<protein>
    <submittedName>
        <fullName evidence="1">Phosphoglycolate phosphatase</fullName>
    </submittedName>
</protein>